<evidence type="ECO:0000256" key="1">
    <source>
        <dbReference type="SAM" id="MobiDB-lite"/>
    </source>
</evidence>
<name>A0A0J6FSL5_COCPO</name>
<dbReference type="Proteomes" id="UP000054567">
    <property type="component" value="Unassembled WGS sequence"/>
</dbReference>
<proteinExistence type="predicted"/>
<dbReference type="OrthoDB" id="4203839at2759"/>
<dbReference type="AlphaFoldDB" id="A0A0J6FSL5"/>
<feature type="region of interest" description="Disordered" evidence="1">
    <location>
        <begin position="147"/>
        <end position="172"/>
    </location>
</feature>
<reference evidence="3" key="2">
    <citation type="journal article" date="2009" name="Genome Res.">
        <title>Comparative genomic analyses of the human fungal pathogens Coccidioides and their relatives.</title>
        <authorList>
            <person name="Sharpton T.J."/>
            <person name="Stajich J.E."/>
            <person name="Rounsley S.D."/>
            <person name="Gardner M.J."/>
            <person name="Wortman J.R."/>
            <person name="Jordar V.S."/>
            <person name="Maiti R."/>
            <person name="Kodira C.D."/>
            <person name="Neafsey D.E."/>
            <person name="Zeng Q."/>
            <person name="Hung C.-Y."/>
            <person name="McMahan C."/>
            <person name="Muszewska A."/>
            <person name="Grynberg M."/>
            <person name="Mandel M.A."/>
            <person name="Kellner E.M."/>
            <person name="Barker B.M."/>
            <person name="Galgiani J.N."/>
            <person name="Orbach M.J."/>
            <person name="Kirkland T.N."/>
            <person name="Cole G.T."/>
            <person name="Henn M.R."/>
            <person name="Birren B.W."/>
            <person name="Taylor J.W."/>
        </authorList>
    </citation>
    <scope>NUCLEOTIDE SEQUENCE [LARGE SCALE GENOMIC DNA]</scope>
    <source>
        <strain evidence="3">RMSCC 3488</strain>
    </source>
</reference>
<sequence>MDSNPSFRGVSALLQLRLVRELEQSRLRLTEALERLNAQLCHAEAQGRRDRDLILALQSKVLKLESSLHDTTASKKVEKSSSGLKSLMLKPKKWLQRAARFAKSERRVSPKTDVEADSENSHLQRIFEQLPPEIDLSTVVLPAELRARSKPQQTTTGTSIEASSRLSDSNAATNSATSTTFASLFAGPQDNTIRDPIFTAEFFTREFKSLFGSIEDWAKKYSKTRDDWDTGYNAMSDEFRVNLDFVADVSSAILLLLNENRFLAITKVIATFLMRSVLCLDVFRGFDREIDMDISRMSRLLPDELHAQRRDSLYGAIGLQVLRLRNRLFFENFFHKRMNENTNALFEQLSPFIYSVGTQAWVDLAKVMKAAHNVSLYMHSGPYEFNIKYSPVNVRFEGGTPRIITLNITPKIGFRNVNIQFPGQLRRVADGEFVVEKDLAPLPALARKLQETGRVSYRRRTLENAPWRGGAASITTKANYA</sequence>
<gene>
    <name evidence="2" type="ORF">CPAG_08704</name>
</gene>
<accession>A0A0J6FSL5</accession>
<organism evidence="2 3">
    <name type="scientific">Coccidioides posadasii RMSCC 3488</name>
    <dbReference type="NCBI Taxonomy" id="454284"/>
    <lineage>
        <taxon>Eukaryota</taxon>
        <taxon>Fungi</taxon>
        <taxon>Dikarya</taxon>
        <taxon>Ascomycota</taxon>
        <taxon>Pezizomycotina</taxon>
        <taxon>Eurotiomycetes</taxon>
        <taxon>Eurotiomycetidae</taxon>
        <taxon>Onygenales</taxon>
        <taxon>Onygenaceae</taxon>
        <taxon>Coccidioides</taxon>
    </lineage>
</organism>
<dbReference type="VEuPathDB" id="FungiDB:CPAG_08704"/>
<protein>
    <submittedName>
        <fullName evidence="2">Uncharacterized protein</fullName>
    </submittedName>
</protein>
<reference evidence="3" key="3">
    <citation type="journal article" date="2010" name="Genome Res.">
        <title>Population genomic sequencing of Coccidioides fungi reveals recent hybridization and transposon control.</title>
        <authorList>
            <person name="Neafsey D.E."/>
            <person name="Barker B.M."/>
            <person name="Sharpton T.J."/>
            <person name="Stajich J.E."/>
            <person name="Park D.J."/>
            <person name="Whiston E."/>
            <person name="Hung C.-Y."/>
            <person name="McMahan C."/>
            <person name="White J."/>
            <person name="Sykes S."/>
            <person name="Heiman D."/>
            <person name="Young S."/>
            <person name="Zeng Q."/>
            <person name="Abouelleil A."/>
            <person name="Aftuck L."/>
            <person name="Bessette D."/>
            <person name="Brown A."/>
            <person name="FitzGerald M."/>
            <person name="Lui A."/>
            <person name="Macdonald J.P."/>
            <person name="Priest M."/>
            <person name="Orbach M.J."/>
            <person name="Galgiani J.N."/>
            <person name="Kirkland T.N."/>
            <person name="Cole G.T."/>
            <person name="Birren B.W."/>
            <person name="Henn M.R."/>
            <person name="Taylor J.W."/>
            <person name="Rounsley S.D."/>
        </authorList>
    </citation>
    <scope>NUCLEOTIDE SEQUENCE [LARGE SCALE GENOMIC DNA]</scope>
    <source>
        <strain evidence="3">RMSCC 3488</strain>
    </source>
</reference>
<evidence type="ECO:0000313" key="3">
    <source>
        <dbReference type="Proteomes" id="UP000054567"/>
    </source>
</evidence>
<evidence type="ECO:0000313" key="2">
    <source>
        <dbReference type="EMBL" id="KMM72410.1"/>
    </source>
</evidence>
<reference evidence="2 3" key="1">
    <citation type="submission" date="2007-06" db="EMBL/GenBank/DDBJ databases">
        <title>The Genome Sequence of Coccidioides posadasii RMSCC_3488.</title>
        <authorList>
            <consortium name="Coccidioides Genome Resources Consortium"/>
            <consortium name="The Broad Institute Genome Sequencing Platform"/>
            <person name="Henn M.R."/>
            <person name="Sykes S."/>
            <person name="Young S."/>
            <person name="Jaffe D."/>
            <person name="Berlin A."/>
            <person name="Alvarez P."/>
            <person name="Butler J."/>
            <person name="Gnerre S."/>
            <person name="Grabherr M."/>
            <person name="Mauceli E."/>
            <person name="Brockman W."/>
            <person name="Kodira C."/>
            <person name="Alvarado L."/>
            <person name="Zeng Q."/>
            <person name="Crawford M."/>
            <person name="Antoine C."/>
            <person name="Devon K."/>
            <person name="Galgiani J."/>
            <person name="Orsborn K."/>
            <person name="Lewis M.L."/>
            <person name="Nusbaum C."/>
            <person name="Galagan J."/>
            <person name="Birren B."/>
        </authorList>
    </citation>
    <scope>NUCLEOTIDE SEQUENCE [LARGE SCALE GENOMIC DNA]</scope>
    <source>
        <strain evidence="2 3">RMSCC 3488</strain>
    </source>
</reference>
<feature type="compositionally biased region" description="Polar residues" evidence="1">
    <location>
        <begin position="150"/>
        <end position="165"/>
    </location>
</feature>
<dbReference type="EMBL" id="DS268114">
    <property type="protein sequence ID" value="KMM72410.1"/>
    <property type="molecule type" value="Genomic_DNA"/>
</dbReference>